<dbReference type="Pfam" id="PF07228">
    <property type="entry name" value="SpoIIE"/>
    <property type="match status" value="1"/>
</dbReference>
<dbReference type="SUPFAM" id="SSF81606">
    <property type="entry name" value="PP2C-like"/>
    <property type="match status" value="1"/>
</dbReference>
<dbReference type="SMART" id="SM00091">
    <property type="entry name" value="PAS"/>
    <property type="match status" value="1"/>
</dbReference>
<dbReference type="Pfam" id="PF13492">
    <property type="entry name" value="GAF_3"/>
    <property type="match status" value="1"/>
</dbReference>
<dbReference type="InterPro" id="IPR036457">
    <property type="entry name" value="PPM-type-like_dom_sf"/>
</dbReference>
<dbReference type="EMBL" id="BSFP01000068">
    <property type="protein sequence ID" value="GLL06154.1"/>
    <property type="molecule type" value="Genomic_DNA"/>
</dbReference>
<dbReference type="RefSeq" id="WP_261960120.1">
    <property type="nucleotide sequence ID" value="NZ_BAAAXA010000001.1"/>
</dbReference>
<comment type="caution">
    <text evidence="3">The sequence shown here is derived from an EMBL/GenBank/DDBJ whole genome shotgun (WGS) entry which is preliminary data.</text>
</comment>
<protein>
    <recommendedName>
        <fullName evidence="2">PAS domain-containing protein</fullName>
    </recommendedName>
</protein>
<dbReference type="InterPro" id="IPR001932">
    <property type="entry name" value="PPM-type_phosphatase-like_dom"/>
</dbReference>
<dbReference type="SMART" id="SM00331">
    <property type="entry name" value="PP2C_SIG"/>
    <property type="match status" value="1"/>
</dbReference>
<dbReference type="AlphaFoldDB" id="A0A9W6KT17"/>
<keyword evidence="1" id="KW-0378">Hydrolase</keyword>
<dbReference type="InterPro" id="IPR003018">
    <property type="entry name" value="GAF"/>
</dbReference>
<keyword evidence="4" id="KW-1185">Reference proteome</keyword>
<dbReference type="Pfam" id="PF13426">
    <property type="entry name" value="PAS_9"/>
    <property type="match status" value="1"/>
</dbReference>
<evidence type="ECO:0000256" key="1">
    <source>
        <dbReference type="ARBA" id="ARBA00022801"/>
    </source>
</evidence>
<gene>
    <name evidence="3" type="ORF">GCM10017581_079020</name>
</gene>
<dbReference type="PROSITE" id="PS50112">
    <property type="entry name" value="PAS"/>
    <property type="match status" value="1"/>
</dbReference>
<dbReference type="PANTHER" id="PTHR43156">
    <property type="entry name" value="STAGE II SPORULATION PROTEIN E-RELATED"/>
    <property type="match status" value="1"/>
</dbReference>
<dbReference type="NCBIfam" id="TIGR00229">
    <property type="entry name" value="sensory_box"/>
    <property type="match status" value="1"/>
</dbReference>
<proteinExistence type="predicted"/>
<dbReference type="InterPro" id="IPR003594">
    <property type="entry name" value="HATPase_dom"/>
</dbReference>
<dbReference type="InterPro" id="IPR029016">
    <property type="entry name" value="GAF-like_dom_sf"/>
</dbReference>
<dbReference type="SUPFAM" id="SSF55781">
    <property type="entry name" value="GAF domain-like"/>
    <property type="match status" value="1"/>
</dbReference>
<dbReference type="PANTHER" id="PTHR43156:SF2">
    <property type="entry name" value="STAGE II SPORULATION PROTEIN E"/>
    <property type="match status" value="1"/>
</dbReference>
<evidence type="ECO:0000313" key="3">
    <source>
        <dbReference type="EMBL" id="GLL06154.1"/>
    </source>
</evidence>
<evidence type="ECO:0000259" key="2">
    <source>
        <dbReference type="PROSITE" id="PS50112"/>
    </source>
</evidence>
<dbReference type="CDD" id="cd16936">
    <property type="entry name" value="HATPase_RsbW-like"/>
    <property type="match status" value="1"/>
</dbReference>
<dbReference type="InterPro" id="IPR036890">
    <property type="entry name" value="HATPase_C_sf"/>
</dbReference>
<dbReference type="InterPro" id="IPR052016">
    <property type="entry name" value="Bact_Sigma-Reg"/>
</dbReference>
<dbReference type="SUPFAM" id="SSF55785">
    <property type="entry name" value="PYP-like sensor domain (PAS domain)"/>
    <property type="match status" value="1"/>
</dbReference>
<dbReference type="Gene3D" id="3.30.565.10">
    <property type="entry name" value="Histidine kinase-like ATPase, C-terminal domain"/>
    <property type="match status" value="1"/>
</dbReference>
<dbReference type="InterPro" id="IPR000014">
    <property type="entry name" value="PAS"/>
</dbReference>
<reference evidence="3" key="1">
    <citation type="journal article" date="2014" name="Int. J. Syst. Evol. Microbiol.">
        <title>Complete genome sequence of Corynebacterium casei LMG S-19264T (=DSM 44701T), isolated from a smear-ripened cheese.</title>
        <authorList>
            <consortium name="US DOE Joint Genome Institute (JGI-PGF)"/>
            <person name="Walter F."/>
            <person name="Albersmeier A."/>
            <person name="Kalinowski J."/>
            <person name="Ruckert C."/>
        </authorList>
    </citation>
    <scope>NUCLEOTIDE SEQUENCE</scope>
    <source>
        <strain evidence="3">VKM Ac-1321</strain>
    </source>
</reference>
<dbReference type="SMART" id="SM00065">
    <property type="entry name" value="GAF"/>
    <property type="match status" value="1"/>
</dbReference>
<dbReference type="Gene3D" id="3.60.40.10">
    <property type="entry name" value="PPM-type phosphatase domain"/>
    <property type="match status" value="1"/>
</dbReference>
<dbReference type="Gene3D" id="3.30.450.40">
    <property type="match status" value="2"/>
</dbReference>
<sequence>MPEPLPEENAEDLYDSAPCGYLSLLPDGTILRANRTFLQWTGYRREQLQGRRVQEIYAVGSRVFHETHLAPLLHIQGEVREIAAEFRKADGTRLDALVNAVLRAGPAGSQALIRMMVFDATDRRTYERELLAQRRSAERNATRVRLLQEMVVRCAAVERADEIVAPIVQVGDEAFGATATGVWVIDPAEAALRRVGTEPPPELISLDDPAPEARAVALLDVVRHAEDDGGLRLVSPLLADQRVLGVVSFVFAPHPPDESGATPGRAFGEDEIELMRTVGRQAGQALDRIRLLEETTRRAWQSGFLARLSRDLDETVGFTLRAARLVDLLVPGVAGYAQIDLDAAGDPSGEPAWQACAPARPGGGWAIPNDVLASVHAAGRAGTIAAVPLITADGARAMVLPLRARNTILGTLLLAGGDVAGAGHVGPEFLADLADRAGLSLDNARLAERDREVAHTLQRSLLTGEWPADPRYHVVTAYRPAVHTLEVGGDWYDVFATSTESVGIVVGDVVGRGLHAASAMGQLRSAVRALATAHAGPAEVLRHMDDFVSHFAAGQMTTLAYADLALDSGELRYACAGHPPPLLVGPGGVPSFLWDARSGPLGATSAGRARSEARLTVPRGSRLMLYTDGLVERRGERFHHGLDRLAAAAAEHWQTPLTSLATQLSDAMLPGGGGHDDMCLLALDFADAPPFRADVPARMQSLAGFRAALDNWLGRQGIGEYDRFRVVLATAEAVANAIEHGYDLDETRKVNVLAHVDGATVSVRVSDTGQWRPPRGALQRGRGLALIGRLMDGLVIDRGTNGTTVLMHRGTGGGGR</sequence>
<dbReference type="Pfam" id="PF13581">
    <property type="entry name" value="HATPase_c_2"/>
    <property type="match status" value="1"/>
</dbReference>
<dbReference type="Gene3D" id="3.30.450.20">
    <property type="entry name" value="PAS domain"/>
    <property type="match status" value="1"/>
</dbReference>
<name>A0A9W6KT17_9ACTN</name>
<accession>A0A9W6KT17</accession>
<dbReference type="Proteomes" id="UP001143480">
    <property type="component" value="Unassembled WGS sequence"/>
</dbReference>
<dbReference type="CDD" id="cd00130">
    <property type="entry name" value="PAS"/>
    <property type="match status" value="1"/>
</dbReference>
<organism evidence="3 4">
    <name type="scientific">Dactylosporangium matsuzakiense</name>
    <dbReference type="NCBI Taxonomy" id="53360"/>
    <lineage>
        <taxon>Bacteria</taxon>
        <taxon>Bacillati</taxon>
        <taxon>Actinomycetota</taxon>
        <taxon>Actinomycetes</taxon>
        <taxon>Micromonosporales</taxon>
        <taxon>Micromonosporaceae</taxon>
        <taxon>Dactylosporangium</taxon>
    </lineage>
</organism>
<reference evidence="3" key="2">
    <citation type="submission" date="2023-01" db="EMBL/GenBank/DDBJ databases">
        <authorList>
            <person name="Sun Q."/>
            <person name="Evtushenko L."/>
        </authorList>
    </citation>
    <scope>NUCLEOTIDE SEQUENCE</scope>
    <source>
        <strain evidence="3">VKM Ac-1321</strain>
    </source>
</reference>
<dbReference type="SUPFAM" id="SSF55874">
    <property type="entry name" value="ATPase domain of HSP90 chaperone/DNA topoisomerase II/histidine kinase"/>
    <property type="match status" value="1"/>
</dbReference>
<feature type="domain" description="PAS" evidence="2">
    <location>
        <begin position="6"/>
        <end position="51"/>
    </location>
</feature>
<dbReference type="InterPro" id="IPR035965">
    <property type="entry name" value="PAS-like_dom_sf"/>
</dbReference>
<dbReference type="GO" id="GO:0016791">
    <property type="term" value="F:phosphatase activity"/>
    <property type="evidence" value="ECO:0007669"/>
    <property type="project" value="TreeGrafter"/>
</dbReference>
<evidence type="ECO:0000313" key="4">
    <source>
        <dbReference type="Proteomes" id="UP001143480"/>
    </source>
</evidence>